<comment type="caution">
    <text evidence="1">The sequence shown here is derived from an EMBL/GenBank/DDBJ whole genome shotgun (WGS) entry which is preliminary data.</text>
</comment>
<proteinExistence type="predicted"/>
<keyword evidence="2" id="KW-1185">Reference proteome</keyword>
<reference evidence="1" key="1">
    <citation type="submission" date="2021-08" db="EMBL/GenBank/DDBJ databases">
        <title>WGS assembly of Ceratopteris richardii.</title>
        <authorList>
            <person name="Marchant D.B."/>
            <person name="Chen G."/>
            <person name="Jenkins J."/>
            <person name="Shu S."/>
            <person name="Leebens-Mack J."/>
            <person name="Grimwood J."/>
            <person name="Schmutz J."/>
            <person name="Soltis P."/>
            <person name="Soltis D."/>
            <person name="Chen Z.-H."/>
        </authorList>
    </citation>
    <scope>NUCLEOTIDE SEQUENCE</scope>
    <source>
        <strain evidence="1">Whitten #5841</strain>
        <tissue evidence="1">Leaf</tissue>
    </source>
</reference>
<dbReference type="EMBL" id="CM035426">
    <property type="protein sequence ID" value="KAH7316083.1"/>
    <property type="molecule type" value="Genomic_DNA"/>
</dbReference>
<dbReference type="AlphaFoldDB" id="A0A8T2SET3"/>
<organism evidence="1 2">
    <name type="scientific">Ceratopteris richardii</name>
    <name type="common">Triangle waterfern</name>
    <dbReference type="NCBI Taxonomy" id="49495"/>
    <lineage>
        <taxon>Eukaryota</taxon>
        <taxon>Viridiplantae</taxon>
        <taxon>Streptophyta</taxon>
        <taxon>Embryophyta</taxon>
        <taxon>Tracheophyta</taxon>
        <taxon>Polypodiopsida</taxon>
        <taxon>Polypodiidae</taxon>
        <taxon>Polypodiales</taxon>
        <taxon>Pteridineae</taxon>
        <taxon>Pteridaceae</taxon>
        <taxon>Parkerioideae</taxon>
        <taxon>Ceratopteris</taxon>
    </lineage>
</organism>
<sequence>MFVSAHALAQCSLATRVWRQDTFSKERRWTFHVWILFPTEGCFYVPADHLSNLTRISTYPHFVLPNPAADKTSCACGS</sequence>
<dbReference type="Proteomes" id="UP000825935">
    <property type="component" value="Chromosome 21"/>
</dbReference>
<evidence type="ECO:0000313" key="1">
    <source>
        <dbReference type="EMBL" id="KAH7316083.1"/>
    </source>
</evidence>
<name>A0A8T2SET3_CERRI</name>
<accession>A0A8T2SET3</accession>
<gene>
    <name evidence="1" type="ORF">KP509_21G078200</name>
</gene>
<protein>
    <submittedName>
        <fullName evidence="1">Uncharacterized protein</fullName>
    </submittedName>
</protein>
<evidence type="ECO:0000313" key="2">
    <source>
        <dbReference type="Proteomes" id="UP000825935"/>
    </source>
</evidence>